<feature type="domain" description="ABC-2 type transporter transmembrane" evidence="7">
    <location>
        <begin position="162"/>
        <end position="362"/>
    </location>
</feature>
<keyword evidence="4 6" id="KW-0472">Membrane</keyword>
<sequence length="385" mass="40246">MSAPTTTTPTTTPPTPPRATAPGRPARPSTPRLALMVAEREVVTQVRTKSFIISTAILFAAVLVSIVAGALLAGSDDPTKVAVVGTAADVVADMDGLEPVDAADRAAAEQLVRDGDVSAAVVPDEENVLGFRLLALDSAPEEVVAALSVSPEVELLDEPDTDEGLRYLVSFGFGLVFLMSAAGYGATIAQSTVQEKQSRVVEILLSAVPSRALLAGKILGNSALAFGQTAGLAAMAVIGLVVTGQEDVLDMLGAPLVWFVGFFLIGFVLLAAMYAASASLVSRVEDVGSVVMPSTMLTMVPYFGVIFFNDNEVVLNVLSYVPFSAPVAMPMRLFLGDAMWWEPLVALALLVVTTLGVIAVGAKIYERSLLRTGARVKLGEVLRQA</sequence>
<feature type="compositionally biased region" description="Low complexity" evidence="5">
    <location>
        <begin position="1"/>
        <end position="10"/>
    </location>
</feature>
<dbReference type="AlphaFoldDB" id="A0A511Z166"/>
<feature type="region of interest" description="Disordered" evidence="5">
    <location>
        <begin position="1"/>
        <end position="29"/>
    </location>
</feature>
<comment type="caution">
    <text evidence="8">The sequence shown here is derived from an EMBL/GenBank/DDBJ whole genome shotgun (WGS) entry which is preliminary data.</text>
</comment>
<evidence type="ECO:0000256" key="4">
    <source>
        <dbReference type="ARBA" id="ARBA00023136"/>
    </source>
</evidence>
<dbReference type="GO" id="GO:0140359">
    <property type="term" value="F:ABC-type transporter activity"/>
    <property type="evidence" value="ECO:0007669"/>
    <property type="project" value="InterPro"/>
</dbReference>
<evidence type="ECO:0000313" key="9">
    <source>
        <dbReference type="Proteomes" id="UP000321484"/>
    </source>
</evidence>
<evidence type="ECO:0000259" key="7">
    <source>
        <dbReference type="Pfam" id="PF12698"/>
    </source>
</evidence>
<protein>
    <submittedName>
        <fullName evidence="8">ABC transporter permease</fullName>
    </submittedName>
</protein>
<feature type="compositionally biased region" description="Low complexity" evidence="5">
    <location>
        <begin position="20"/>
        <end position="29"/>
    </location>
</feature>
<feature type="transmembrane region" description="Helical" evidence="6">
    <location>
        <begin position="50"/>
        <end position="73"/>
    </location>
</feature>
<dbReference type="GO" id="GO:0016020">
    <property type="term" value="C:membrane"/>
    <property type="evidence" value="ECO:0007669"/>
    <property type="project" value="UniProtKB-SubCell"/>
</dbReference>
<keyword evidence="9" id="KW-1185">Reference proteome</keyword>
<dbReference type="OrthoDB" id="3268959at2"/>
<feature type="transmembrane region" description="Helical" evidence="6">
    <location>
        <begin position="344"/>
        <end position="365"/>
    </location>
</feature>
<organism evidence="8 9">
    <name type="scientific">Actinotalea fermentans</name>
    <dbReference type="NCBI Taxonomy" id="43671"/>
    <lineage>
        <taxon>Bacteria</taxon>
        <taxon>Bacillati</taxon>
        <taxon>Actinomycetota</taxon>
        <taxon>Actinomycetes</taxon>
        <taxon>Micrococcales</taxon>
        <taxon>Cellulomonadaceae</taxon>
        <taxon>Actinotalea</taxon>
    </lineage>
</organism>
<evidence type="ECO:0000256" key="3">
    <source>
        <dbReference type="ARBA" id="ARBA00022989"/>
    </source>
</evidence>
<dbReference type="EMBL" id="BJYK01000009">
    <property type="protein sequence ID" value="GEN81195.1"/>
    <property type="molecule type" value="Genomic_DNA"/>
</dbReference>
<evidence type="ECO:0000256" key="5">
    <source>
        <dbReference type="SAM" id="MobiDB-lite"/>
    </source>
</evidence>
<keyword evidence="3 6" id="KW-1133">Transmembrane helix</keyword>
<accession>A0A511Z166</accession>
<dbReference type="Proteomes" id="UP000321484">
    <property type="component" value="Unassembled WGS sequence"/>
</dbReference>
<proteinExistence type="predicted"/>
<gene>
    <name evidence="8" type="ORF">AFE02nite_29290</name>
</gene>
<dbReference type="RefSeq" id="WP_146819895.1">
    <property type="nucleotide sequence ID" value="NZ_BJYK01000009.1"/>
</dbReference>
<comment type="subcellular location">
    <subcellularLocation>
        <location evidence="1">Membrane</location>
        <topology evidence="1">Multi-pass membrane protein</topology>
    </subcellularLocation>
</comment>
<feature type="transmembrane region" description="Helical" evidence="6">
    <location>
        <begin position="256"/>
        <end position="275"/>
    </location>
</feature>
<dbReference type="PANTHER" id="PTHR43471:SF3">
    <property type="entry name" value="ABC TRANSPORTER PERMEASE PROTEIN NATB"/>
    <property type="match status" value="1"/>
</dbReference>
<evidence type="ECO:0000256" key="6">
    <source>
        <dbReference type="SAM" id="Phobius"/>
    </source>
</evidence>
<feature type="transmembrane region" description="Helical" evidence="6">
    <location>
        <begin position="167"/>
        <end position="189"/>
    </location>
</feature>
<keyword evidence="2 6" id="KW-0812">Transmembrane</keyword>
<feature type="transmembrane region" description="Helical" evidence="6">
    <location>
        <begin position="223"/>
        <end position="244"/>
    </location>
</feature>
<evidence type="ECO:0000256" key="1">
    <source>
        <dbReference type="ARBA" id="ARBA00004141"/>
    </source>
</evidence>
<dbReference type="InterPro" id="IPR013525">
    <property type="entry name" value="ABC2_TM"/>
</dbReference>
<dbReference type="PANTHER" id="PTHR43471">
    <property type="entry name" value="ABC TRANSPORTER PERMEASE"/>
    <property type="match status" value="1"/>
</dbReference>
<name>A0A511Z166_9CELL</name>
<evidence type="ECO:0000256" key="2">
    <source>
        <dbReference type="ARBA" id="ARBA00022692"/>
    </source>
</evidence>
<evidence type="ECO:0000313" key="8">
    <source>
        <dbReference type="EMBL" id="GEN81195.1"/>
    </source>
</evidence>
<reference evidence="8 9" key="1">
    <citation type="submission" date="2019-07" db="EMBL/GenBank/DDBJ databases">
        <title>Whole genome shotgun sequence of Actinotalea fermentans NBRC 105374.</title>
        <authorList>
            <person name="Hosoyama A."/>
            <person name="Uohara A."/>
            <person name="Ohji S."/>
            <person name="Ichikawa N."/>
        </authorList>
    </citation>
    <scope>NUCLEOTIDE SEQUENCE [LARGE SCALE GENOMIC DNA]</scope>
    <source>
        <strain evidence="8 9">NBRC 105374</strain>
    </source>
</reference>
<dbReference type="Pfam" id="PF12698">
    <property type="entry name" value="ABC2_membrane_3"/>
    <property type="match status" value="1"/>
</dbReference>
<feature type="transmembrane region" description="Helical" evidence="6">
    <location>
        <begin position="287"/>
        <end position="308"/>
    </location>
</feature>